<reference evidence="1" key="1">
    <citation type="submission" date="2021-01" db="EMBL/GenBank/DDBJ databases">
        <title>Adiantum capillus-veneris genome.</title>
        <authorList>
            <person name="Fang Y."/>
            <person name="Liao Q."/>
        </authorList>
    </citation>
    <scope>NUCLEOTIDE SEQUENCE</scope>
    <source>
        <strain evidence="1">H3</strain>
        <tissue evidence="1">Leaf</tissue>
    </source>
</reference>
<accession>A0A9D4URV4</accession>
<protein>
    <submittedName>
        <fullName evidence="1">Uncharacterized protein</fullName>
    </submittedName>
</protein>
<organism evidence="1 2">
    <name type="scientific">Adiantum capillus-veneris</name>
    <name type="common">Maidenhair fern</name>
    <dbReference type="NCBI Taxonomy" id="13818"/>
    <lineage>
        <taxon>Eukaryota</taxon>
        <taxon>Viridiplantae</taxon>
        <taxon>Streptophyta</taxon>
        <taxon>Embryophyta</taxon>
        <taxon>Tracheophyta</taxon>
        <taxon>Polypodiopsida</taxon>
        <taxon>Polypodiidae</taxon>
        <taxon>Polypodiales</taxon>
        <taxon>Pteridineae</taxon>
        <taxon>Pteridaceae</taxon>
        <taxon>Vittarioideae</taxon>
        <taxon>Adiantum</taxon>
    </lineage>
</organism>
<sequence length="115" mass="12300">MPSGDKLKSALGQGRLQNLDTKSHTITLFSRKVCEGSGEQTPVTHAIKTTPFAKPTSVKLDGVFSVQGAVQSLSSLNWFICNQEAMILTLQMQKAEGEHIDGLECEVGQLAEPGG</sequence>
<dbReference type="OrthoDB" id="1996189at2759"/>
<dbReference type="EMBL" id="JABFUD020000012">
    <property type="protein sequence ID" value="KAI5072677.1"/>
    <property type="molecule type" value="Genomic_DNA"/>
</dbReference>
<gene>
    <name evidence="1" type="ORF">GOP47_0012783</name>
</gene>
<dbReference type="Proteomes" id="UP000886520">
    <property type="component" value="Chromosome 12"/>
</dbReference>
<proteinExistence type="predicted"/>
<name>A0A9D4URV4_ADICA</name>
<keyword evidence="2" id="KW-1185">Reference proteome</keyword>
<dbReference type="AlphaFoldDB" id="A0A9D4URV4"/>
<evidence type="ECO:0000313" key="1">
    <source>
        <dbReference type="EMBL" id="KAI5072677.1"/>
    </source>
</evidence>
<evidence type="ECO:0000313" key="2">
    <source>
        <dbReference type="Proteomes" id="UP000886520"/>
    </source>
</evidence>
<comment type="caution">
    <text evidence="1">The sequence shown here is derived from an EMBL/GenBank/DDBJ whole genome shotgun (WGS) entry which is preliminary data.</text>
</comment>